<dbReference type="EMBL" id="CP045810">
    <property type="protein sequence ID" value="QHN40223.1"/>
    <property type="molecule type" value="Genomic_DNA"/>
</dbReference>
<gene>
    <name evidence="1" type="ORF">GII30_14660</name>
</gene>
<name>A0A857LPK9_9ACTN</name>
<dbReference type="PANTHER" id="PTHR39456:SF1">
    <property type="entry name" value="METAL-DEPENDENT HYDROLASE"/>
    <property type="match status" value="1"/>
</dbReference>
<dbReference type="InterPro" id="IPR016516">
    <property type="entry name" value="UCP07580"/>
</dbReference>
<proteinExistence type="predicted"/>
<protein>
    <submittedName>
        <fullName evidence="1">Metal-dependent hydrolase</fullName>
    </submittedName>
</protein>
<evidence type="ECO:0000313" key="1">
    <source>
        <dbReference type="EMBL" id="QHN40223.1"/>
    </source>
</evidence>
<dbReference type="PANTHER" id="PTHR39456">
    <property type="entry name" value="METAL-DEPENDENT HYDROLASE"/>
    <property type="match status" value="1"/>
</dbReference>
<dbReference type="GO" id="GO:0016787">
    <property type="term" value="F:hydrolase activity"/>
    <property type="evidence" value="ECO:0007669"/>
    <property type="project" value="UniProtKB-KW"/>
</dbReference>
<reference evidence="1" key="1">
    <citation type="journal article" date="2021" name="Nat. Microbiol.">
        <title>Cocultivation of an ultrasmall environmental parasitic bacterium with lytic ability against bacteria associated with wastewater foams.</title>
        <authorList>
            <person name="Batinovic S."/>
            <person name="Rose J.J.A."/>
            <person name="Ratcliffe J."/>
            <person name="Seviour R.J."/>
            <person name="Petrovski S."/>
        </authorList>
    </citation>
    <scope>NUCLEOTIDE SEQUENCE</scope>
    <source>
        <strain evidence="1">CON44</strain>
    </source>
</reference>
<dbReference type="Pfam" id="PF10118">
    <property type="entry name" value="Metal_hydrol"/>
    <property type="match status" value="1"/>
</dbReference>
<dbReference type="AlphaFoldDB" id="A0A857LPK9"/>
<organism evidence="1">
    <name type="scientific">Gordonia amarae</name>
    <dbReference type="NCBI Taxonomy" id="36821"/>
    <lineage>
        <taxon>Bacteria</taxon>
        <taxon>Bacillati</taxon>
        <taxon>Actinomycetota</taxon>
        <taxon>Actinomycetes</taxon>
        <taxon>Mycobacteriales</taxon>
        <taxon>Gordoniaceae</taxon>
        <taxon>Gordonia</taxon>
    </lineage>
</organism>
<keyword evidence="1" id="KW-0378">Hydrolase</keyword>
<sequence>MATLEVRRIPFEFGDDVPFVWNPRNVAFSTFMNVVSVYAVAFEQMIVAAVREAIPLIDDDEVAREATEFLRQEAQHSACHRRHLKALVRHYPGLRQTFDDVIASFEEITDTKPLNYRLAYIADLEATFTPFFKLLLDNEDVLFRTGDDRVSSLLLWHFVEEVEHRSSALVIYDAVVDDDWYRVRVLPSIARHLLTAARIVADGMNEHVPFAERGMDAHDIKPALSMRTALLSRIPGLAPKTAPVMPALGEIPWREKLAGGLRVLLSQTPYHDPASEPLPEFADVWFERYRRGDDVAHWYGSLADTRSAADTATDAGER</sequence>
<dbReference type="RefSeq" id="WP_005187068.1">
    <property type="nucleotide sequence ID" value="NZ_CP045804.1"/>
</dbReference>
<accession>A0A857LPK9</accession>